<accession>A0A4C1ZI51</accession>
<dbReference type="Proteomes" id="UP000299102">
    <property type="component" value="Unassembled WGS sequence"/>
</dbReference>
<comment type="caution">
    <text evidence="1">The sequence shown here is derived from an EMBL/GenBank/DDBJ whole genome shotgun (WGS) entry which is preliminary data.</text>
</comment>
<reference evidence="1 2" key="1">
    <citation type="journal article" date="2019" name="Commun. Biol.">
        <title>The bagworm genome reveals a unique fibroin gene that provides high tensile strength.</title>
        <authorList>
            <person name="Kono N."/>
            <person name="Nakamura H."/>
            <person name="Ohtoshi R."/>
            <person name="Tomita M."/>
            <person name="Numata K."/>
            <person name="Arakawa K."/>
        </authorList>
    </citation>
    <scope>NUCLEOTIDE SEQUENCE [LARGE SCALE GENOMIC DNA]</scope>
</reference>
<gene>
    <name evidence="1" type="ORF">EVAR_57355_1</name>
</gene>
<dbReference type="AlphaFoldDB" id="A0A4C1ZI51"/>
<sequence>MMDELKCEVESPVYFSDLTSTSKNYGALQGLCQSDVGVLQIPCVGLYHCSGGQGLGGGGIICPCVGTCALDF</sequence>
<evidence type="ECO:0000313" key="1">
    <source>
        <dbReference type="EMBL" id="GBP86235.1"/>
    </source>
</evidence>
<evidence type="ECO:0000313" key="2">
    <source>
        <dbReference type="Proteomes" id="UP000299102"/>
    </source>
</evidence>
<protein>
    <submittedName>
        <fullName evidence="1">Uncharacterized protein</fullName>
    </submittedName>
</protein>
<proteinExistence type="predicted"/>
<dbReference type="EMBL" id="BGZK01001782">
    <property type="protein sequence ID" value="GBP86235.1"/>
    <property type="molecule type" value="Genomic_DNA"/>
</dbReference>
<name>A0A4C1ZI51_EUMVA</name>
<organism evidence="1 2">
    <name type="scientific">Eumeta variegata</name>
    <name type="common">Bagworm moth</name>
    <name type="synonym">Eumeta japonica</name>
    <dbReference type="NCBI Taxonomy" id="151549"/>
    <lineage>
        <taxon>Eukaryota</taxon>
        <taxon>Metazoa</taxon>
        <taxon>Ecdysozoa</taxon>
        <taxon>Arthropoda</taxon>
        <taxon>Hexapoda</taxon>
        <taxon>Insecta</taxon>
        <taxon>Pterygota</taxon>
        <taxon>Neoptera</taxon>
        <taxon>Endopterygota</taxon>
        <taxon>Lepidoptera</taxon>
        <taxon>Glossata</taxon>
        <taxon>Ditrysia</taxon>
        <taxon>Tineoidea</taxon>
        <taxon>Psychidae</taxon>
        <taxon>Oiketicinae</taxon>
        <taxon>Eumeta</taxon>
    </lineage>
</organism>
<keyword evidence="2" id="KW-1185">Reference proteome</keyword>